<feature type="domain" description="Kinesin motor" evidence="8">
    <location>
        <begin position="20"/>
        <end position="409"/>
    </location>
</feature>
<name>A0AAN7V3N5_9COLE</name>
<dbReference type="GO" id="GO:0005871">
    <property type="term" value="C:kinesin complex"/>
    <property type="evidence" value="ECO:0007669"/>
    <property type="project" value="TreeGrafter"/>
</dbReference>
<dbReference type="Pfam" id="PF16540">
    <property type="entry name" value="MKLP1_Arf_bdg"/>
    <property type="match status" value="1"/>
</dbReference>
<keyword evidence="10" id="KW-1185">Reference proteome</keyword>
<feature type="binding site" evidence="5">
    <location>
        <begin position="103"/>
        <end position="110"/>
    </location>
    <ligand>
        <name>ATP</name>
        <dbReference type="ChEBI" id="CHEBI:30616"/>
    </ligand>
</feature>
<dbReference type="GO" id="GO:0007018">
    <property type="term" value="P:microtubule-based movement"/>
    <property type="evidence" value="ECO:0007669"/>
    <property type="project" value="InterPro"/>
</dbReference>
<dbReference type="InterPro" id="IPR038105">
    <property type="entry name" value="Kif23_Arf-bd_sf"/>
</dbReference>
<comment type="similarity">
    <text evidence="5 6">Belongs to the TRAFAC class myosin-kinesin ATPase superfamily. Kinesin family.</text>
</comment>
<dbReference type="GO" id="GO:0051256">
    <property type="term" value="P:mitotic spindle midzone assembly"/>
    <property type="evidence" value="ECO:0007669"/>
    <property type="project" value="TreeGrafter"/>
</dbReference>
<dbReference type="GO" id="GO:0003777">
    <property type="term" value="F:microtubule motor activity"/>
    <property type="evidence" value="ECO:0007669"/>
    <property type="project" value="InterPro"/>
</dbReference>
<keyword evidence="4" id="KW-0206">Cytoskeleton</keyword>
<keyword evidence="2 5" id="KW-0547">Nucleotide-binding</keyword>
<dbReference type="SUPFAM" id="SSF52540">
    <property type="entry name" value="P-loop containing nucleoside triphosphate hydrolases"/>
    <property type="match status" value="1"/>
</dbReference>
<dbReference type="AlphaFoldDB" id="A0AAN7V3N5"/>
<accession>A0AAN7V3N5</accession>
<dbReference type="InterPro" id="IPR027640">
    <property type="entry name" value="Kinesin-like_fam"/>
</dbReference>
<proteinExistence type="inferred from homology"/>
<dbReference type="Pfam" id="PF00225">
    <property type="entry name" value="Kinesin"/>
    <property type="match status" value="1"/>
</dbReference>
<keyword evidence="7" id="KW-0175">Coiled coil</keyword>
<keyword evidence="3 5" id="KW-0067">ATP-binding</keyword>
<comment type="subcellular location">
    <subcellularLocation>
        <location evidence="1">Cytoplasm</location>
        <location evidence="1">Cytoskeleton</location>
    </subcellularLocation>
</comment>
<evidence type="ECO:0000313" key="10">
    <source>
        <dbReference type="Proteomes" id="UP001329430"/>
    </source>
</evidence>
<dbReference type="GO" id="GO:0016887">
    <property type="term" value="F:ATP hydrolysis activity"/>
    <property type="evidence" value="ECO:0007669"/>
    <property type="project" value="TreeGrafter"/>
</dbReference>
<dbReference type="Gene3D" id="3.40.850.10">
    <property type="entry name" value="Kinesin motor domain"/>
    <property type="match status" value="1"/>
</dbReference>
<comment type="caution">
    <text evidence="9">The sequence shown here is derived from an EMBL/GenBank/DDBJ whole genome shotgun (WGS) entry which is preliminary data.</text>
</comment>
<dbReference type="PROSITE" id="PS00411">
    <property type="entry name" value="KINESIN_MOTOR_1"/>
    <property type="match status" value="1"/>
</dbReference>
<evidence type="ECO:0000256" key="5">
    <source>
        <dbReference type="PROSITE-ProRule" id="PRU00283"/>
    </source>
</evidence>
<dbReference type="GO" id="GO:0005524">
    <property type="term" value="F:ATP binding"/>
    <property type="evidence" value="ECO:0007669"/>
    <property type="project" value="UniProtKB-UniRule"/>
</dbReference>
<dbReference type="InterPro" id="IPR019821">
    <property type="entry name" value="Kinesin_motor_CS"/>
</dbReference>
<evidence type="ECO:0000256" key="4">
    <source>
        <dbReference type="ARBA" id="ARBA00023212"/>
    </source>
</evidence>
<dbReference type="PRINTS" id="PR00380">
    <property type="entry name" value="KINESINHEAVY"/>
</dbReference>
<organism evidence="9 10">
    <name type="scientific">Pyrocoelia pectoralis</name>
    <dbReference type="NCBI Taxonomy" id="417401"/>
    <lineage>
        <taxon>Eukaryota</taxon>
        <taxon>Metazoa</taxon>
        <taxon>Ecdysozoa</taxon>
        <taxon>Arthropoda</taxon>
        <taxon>Hexapoda</taxon>
        <taxon>Insecta</taxon>
        <taxon>Pterygota</taxon>
        <taxon>Neoptera</taxon>
        <taxon>Endopterygota</taxon>
        <taxon>Coleoptera</taxon>
        <taxon>Polyphaga</taxon>
        <taxon>Elateriformia</taxon>
        <taxon>Elateroidea</taxon>
        <taxon>Lampyridae</taxon>
        <taxon>Lampyrinae</taxon>
        <taxon>Pyrocoelia</taxon>
    </lineage>
</organism>
<keyword evidence="6" id="KW-0493">Microtubule</keyword>
<evidence type="ECO:0000256" key="1">
    <source>
        <dbReference type="ARBA" id="ARBA00004245"/>
    </source>
</evidence>
<evidence type="ECO:0000256" key="2">
    <source>
        <dbReference type="ARBA" id="ARBA00022741"/>
    </source>
</evidence>
<dbReference type="EMBL" id="JAVRBK010000007">
    <property type="protein sequence ID" value="KAK5641485.1"/>
    <property type="molecule type" value="Genomic_DNA"/>
</dbReference>
<dbReference type="InterPro" id="IPR036961">
    <property type="entry name" value="Kinesin_motor_dom_sf"/>
</dbReference>
<evidence type="ECO:0000259" key="8">
    <source>
        <dbReference type="PROSITE" id="PS50067"/>
    </source>
</evidence>
<keyword evidence="4" id="KW-0963">Cytoplasm</keyword>
<dbReference type="GO" id="GO:0005634">
    <property type="term" value="C:nucleus"/>
    <property type="evidence" value="ECO:0007669"/>
    <property type="project" value="TreeGrafter"/>
</dbReference>
<evidence type="ECO:0000256" key="6">
    <source>
        <dbReference type="RuleBase" id="RU000394"/>
    </source>
</evidence>
<dbReference type="PANTHER" id="PTHR24115:SF600">
    <property type="entry name" value="KINESIN-LIKE PROTEIN KIF23"/>
    <property type="match status" value="1"/>
</dbReference>
<dbReference type="Gene3D" id="2.60.40.4330">
    <property type="entry name" value="Kinesin-like protein Kif23, Arf6-interacting domain"/>
    <property type="match status" value="1"/>
</dbReference>
<keyword evidence="5 6" id="KW-0505">Motor protein</keyword>
<dbReference type="SMART" id="SM00129">
    <property type="entry name" value="KISc"/>
    <property type="match status" value="1"/>
</dbReference>
<dbReference type="PROSITE" id="PS50067">
    <property type="entry name" value="KINESIN_MOTOR_2"/>
    <property type="match status" value="1"/>
</dbReference>
<dbReference type="PANTHER" id="PTHR24115">
    <property type="entry name" value="KINESIN-RELATED"/>
    <property type="match status" value="1"/>
</dbReference>
<dbReference type="InterPro" id="IPR001752">
    <property type="entry name" value="Kinesin_motor_dom"/>
</dbReference>
<protein>
    <recommendedName>
        <fullName evidence="6">Kinesin-like protein</fullName>
    </recommendedName>
</protein>
<reference evidence="9 10" key="1">
    <citation type="journal article" date="2024" name="Insects">
        <title>An Improved Chromosome-Level Genome Assembly of the Firefly Pyrocoelia pectoralis.</title>
        <authorList>
            <person name="Fu X."/>
            <person name="Meyer-Rochow V.B."/>
            <person name="Ballantyne L."/>
            <person name="Zhu X."/>
        </authorList>
    </citation>
    <scope>NUCLEOTIDE SEQUENCE [LARGE SCALE GENOMIC DNA]</scope>
    <source>
        <strain evidence="9">XCY_ONT2</strain>
    </source>
</reference>
<feature type="coiled-coil region" evidence="7">
    <location>
        <begin position="515"/>
        <end position="542"/>
    </location>
</feature>
<evidence type="ECO:0000313" key="9">
    <source>
        <dbReference type="EMBL" id="KAK5641485.1"/>
    </source>
</evidence>
<dbReference type="InterPro" id="IPR032384">
    <property type="entry name" value="Kif23_Arf-bd"/>
</dbReference>
<dbReference type="Proteomes" id="UP001329430">
    <property type="component" value="Chromosome 7"/>
</dbReference>
<dbReference type="InterPro" id="IPR027417">
    <property type="entry name" value="P-loop_NTPase"/>
</dbReference>
<dbReference type="GO" id="GO:0005874">
    <property type="term" value="C:microtubule"/>
    <property type="evidence" value="ECO:0007669"/>
    <property type="project" value="UniProtKB-KW"/>
</dbReference>
<sequence length="777" mass="88896">MNQPKMQREKQLSNPELREPVKVFCRLRPLCDESELPSLKLLSPTTLTIISDTKTKGVRRECNYMFSYVFTSYSGQREVFEHVALPLLEDLVNGKNGLLFTYGVTGSGKTHTLNGDAANPGIMPQCINTLFNSIGELQAQKYLIKSDRMNGFEVQSENEALEERFRETKSITKRVRLTKKGSGDKIMYNNDGTKLKNIRDDCLFSVFISYAEIYNNAVYDLLEDSNGKLQSKIIREDSQRNMYVNGVEEIEVKSAADAFELFAIGQKRKRMAHTLLNAESSRSHSIFNIRVVQLIQGQNLIKVGQLSLVDLAGSERCNRTNNTGMRLKEASSINNSLMTLRTCMEALRENQLSGTNRVAPYRDSRLTLLFKNYFEGEGQVRMIVCIKPSDQDSEENLQVLKFAEVTQDVQLTKAEPRYLQTFKTPTVKTGYIQTPKTTKAKTISSFSFGPKIPSVKLDLQDVEKNFAIIDKLAQVLRVRKQKCDLNNEDFDRRAQHLRKRLIDSNQENIMSRSEIRNLKAMLKRDKSQIQNLNVKIVDLETLNNDFLTKNNEQQEFIQNLQLTIDEKNLKLNQNCLEQEKNKQKFVLHAEKLNQEHDNKLRKQRHQLEMEMQARDLKLKKVKELIESDVNVDLTQSHREVTKLPETELKENIPQFTSESVIDRNVTSNRLNRGRGIGDIWLEHNAVKPIPLQTVLQPSMKRRKSVDRLKKASDVTNPKQSKYCLIAQESDGAGDVETKLYKGDILPTCTGGAQVIFNGVECLREESPTKMPLSPNNK</sequence>
<gene>
    <name evidence="9" type="ORF">RI129_010032</name>
</gene>
<dbReference type="GO" id="GO:0008017">
    <property type="term" value="F:microtubule binding"/>
    <property type="evidence" value="ECO:0007669"/>
    <property type="project" value="InterPro"/>
</dbReference>
<evidence type="ECO:0000256" key="7">
    <source>
        <dbReference type="SAM" id="Coils"/>
    </source>
</evidence>
<evidence type="ECO:0000256" key="3">
    <source>
        <dbReference type="ARBA" id="ARBA00022840"/>
    </source>
</evidence>